<dbReference type="InterPro" id="IPR015803">
    <property type="entry name" value="Cys-tRNA-ligase"/>
</dbReference>
<dbReference type="EMBL" id="SELW01000468">
    <property type="protein sequence ID" value="TID26160.1"/>
    <property type="molecule type" value="Genomic_DNA"/>
</dbReference>
<evidence type="ECO:0000313" key="14">
    <source>
        <dbReference type="Proteomes" id="UP000307173"/>
    </source>
</evidence>
<gene>
    <name evidence="13" type="ORF">CANINC_002855</name>
</gene>
<dbReference type="InterPro" id="IPR014729">
    <property type="entry name" value="Rossmann-like_a/b/a_fold"/>
</dbReference>
<dbReference type="GO" id="GO:0006423">
    <property type="term" value="P:cysteinyl-tRNA aminoacylation"/>
    <property type="evidence" value="ECO:0007669"/>
    <property type="project" value="InterPro"/>
</dbReference>
<evidence type="ECO:0000256" key="7">
    <source>
        <dbReference type="ARBA" id="ARBA00022840"/>
    </source>
</evidence>
<dbReference type="Gene3D" id="3.40.50.620">
    <property type="entry name" value="HUPs"/>
    <property type="match status" value="2"/>
</dbReference>
<keyword evidence="8" id="KW-0648">Protein biosynthesis</keyword>
<proteinExistence type="inferred from homology"/>
<evidence type="ECO:0000256" key="4">
    <source>
        <dbReference type="ARBA" id="ARBA00022723"/>
    </source>
</evidence>
<comment type="caution">
    <text evidence="13">The sequence shown here is derived from an EMBL/GenBank/DDBJ whole genome shotgun (WGS) entry which is preliminary data.</text>
</comment>
<keyword evidence="4" id="KW-0479">Metal-binding</keyword>
<dbReference type="SUPFAM" id="SSF52374">
    <property type="entry name" value="Nucleotidylyl transferase"/>
    <property type="match status" value="1"/>
</dbReference>
<accession>A0A4T0X0L8</accession>
<dbReference type="CDD" id="cd00672">
    <property type="entry name" value="CysRS_core"/>
    <property type="match status" value="1"/>
</dbReference>
<reference evidence="13 14" key="1">
    <citation type="journal article" date="2019" name="Front. Genet.">
        <title>Whole-Genome Sequencing of the Opportunistic Yeast Pathogen Candida inconspicua Uncovers Its Hybrid Origin.</title>
        <authorList>
            <person name="Mixao V."/>
            <person name="Hansen A.P."/>
            <person name="Saus E."/>
            <person name="Boekhout T."/>
            <person name="Lass-Florl C."/>
            <person name="Gabaldon T."/>
        </authorList>
    </citation>
    <scope>NUCLEOTIDE SEQUENCE [LARGE SCALE GENOMIC DNA]</scope>
    <source>
        <strain evidence="13 14">CBS 180</strain>
    </source>
</reference>
<dbReference type="OrthoDB" id="438179at2759"/>
<dbReference type="GO" id="GO:0005524">
    <property type="term" value="F:ATP binding"/>
    <property type="evidence" value="ECO:0007669"/>
    <property type="project" value="UniProtKB-KW"/>
</dbReference>
<dbReference type="InterPro" id="IPR032678">
    <property type="entry name" value="tRNA-synt_1_cat_dom"/>
</dbReference>
<organism evidence="13 14">
    <name type="scientific">Pichia inconspicua</name>
    <dbReference type="NCBI Taxonomy" id="52247"/>
    <lineage>
        <taxon>Eukaryota</taxon>
        <taxon>Fungi</taxon>
        <taxon>Dikarya</taxon>
        <taxon>Ascomycota</taxon>
        <taxon>Saccharomycotina</taxon>
        <taxon>Pichiomycetes</taxon>
        <taxon>Pichiales</taxon>
        <taxon>Pichiaceae</taxon>
        <taxon>Pichia</taxon>
    </lineage>
</organism>
<evidence type="ECO:0000256" key="5">
    <source>
        <dbReference type="ARBA" id="ARBA00022741"/>
    </source>
</evidence>
<dbReference type="GO" id="GO:0004817">
    <property type="term" value="F:cysteine-tRNA ligase activity"/>
    <property type="evidence" value="ECO:0007669"/>
    <property type="project" value="UniProtKB-EC"/>
</dbReference>
<dbReference type="PRINTS" id="PR00983">
    <property type="entry name" value="TRNASYNTHCYS"/>
</dbReference>
<evidence type="ECO:0000256" key="11">
    <source>
        <dbReference type="SAM" id="MobiDB-lite"/>
    </source>
</evidence>
<dbReference type="PANTHER" id="PTHR10890:SF3">
    <property type="entry name" value="CYSTEINE--TRNA LIGASE, CYTOPLASMIC"/>
    <property type="match status" value="1"/>
</dbReference>
<dbReference type="GO" id="GO:0005737">
    <property type="term" value="C:cytoplasm"/>
    <property type="evidence" value="ECO:0007669"/>
    <property type="project" value="TreeGrafter"/>
</dbReference>
<dbReference type="NCBIfam" id="TIGR00435">
    <property type="entry name" value="cysS"/>
    <property type="match status" value="1"/>
</dbReference>
<evidence type="ECO:0000259" key="12">
    <source>
        <dbReference type="Pfam" id="PF01406"/>
    </source>
</evidence>
<dbReference type="STRING" id="52247.A0A4T0X0L8"/>
<keyword evidence="5" id="KW-0547">Nucleotide-binding</keyword>
<feature type="region of interest" description="Disordered" evidence="11">
    <location>
        <begin position="680"/>
        <end position="717"/>
    </location>
</feature>
<dbReference type="AlphaFoldDB" id="A0A4T0X0L8"/>
<feature type="domain" description="tRNA synthetases class I catalytic" evidence="12">
    <location>
        <begin position="43"/>
        <end position="462"/>
    </location>
</feature>
<evidence type="ECO:0000256" key="10">
    <source>
        <dbReference type="ARBA" id="ARBA00031499"/>
    </source>
</evidence>
<evidence type="ECO:0000256" key="8">
    <source>
        <dbReference type="ARBA" id="ARBA00022917"/>
    </source>
</evidence>
<dbReference type="Pfam" id="PF01406">
    <property type="entry name" value="tRNA-synt_1e"/>
    <property type="match status" value="1"/>
</dbReference>
<dbReference type="GO" id="GO:0046872">
    <property type="term" value="F:metal ion binding"/>
    <property type="evidence" value="ECO:0007669"/>
    <property type="project" value="UniProtKB-KW"/>
</dbReference>
<dbReference type="InterPro" id="IPR024909">
    <property type="entry name" value="Cys-tRNA/MSH_ligase"/>
</dbReference>
<evidence type="ECO:0000256" key="6">
    <source>
        <dbReference type="ARBA" id="ARBA00022833"/>
    </source>
</evidence>
<keyword evidence="6" id="KW-0862">Zinc</keyword>
<keyword evidence="14" id="KW-1185">Reference proteome</keyword>
<evidence type="ECO:0000313" key="13">
    <source>
        <dbReference type="EMBL" id="TID26160.1"/>
    </source>
</evidence>
<dbReference type="Proteomes" id="UP000307173">
    <property type="component" value="Unassembled WGS sequence"/>
</dbReference>
<protein>
    <recommendedName>
        <fullName evidence="2">cysteine--tRNA ligase</fullName>
        <ecNumber evidence="2">6.1.1.16</ecNumber>
    </recommendedName>
    <alternativeName>
        <fullName evidence="10">Cysteinyl-tRNA synthetase</fullName>
    </alternativeName>
</protein>
<feature type="compositionally biased region" description="Basic and acidic residues" evidence="11">
    <location>
        <begin position="680"/>
        <end position="716"/>
    </location>
</feature>
<keyword evidence="9" id="KW-0030">Aminoacyl-tRNA synthetase</keyword>
<dbReference type="HAMAP" id="MF_00041">
    <property type="entry name" value="Cys_tRNA_synth"/>
    <property type="match status" value="1"/>
</dbReference>
<evidence type="ECO:0000256" key="3">
    <source>
        <dbReference type="ARBA" id="ARBA00022598"/>
    </source>
</evidence>
<evidence type="ECO:0000256" key="2">
    <source>
        <dbReference type="ARBA" id="ARBA00012832"/>
    </source>
</evidence>
<dbReference type="SUPFAM" id="SSF47323">
    <property type="entry name" value="Anticodon-binding domain of a subclass of class I aminoacyl-tRNA synthetases"/>
    <property type="match status" value="1"/>
</dbReference>
<dbReference type="InterPro" id="IPR009080">
    <property type="entry name" value="tRNAsynth_Ia_anticodon-bd"/>
</dbReference>
<keyword evidence="7" id="KW-0067">ATP-binding</keyword>
<dbReference type="PANTHER" id="PTHR10890">
    <property type="entry name" value="CYSTEINYL-TRNA SYNTHETASE"/>
    <property type="match status" value="1"/>
</dbReference>
<dbReference type="EC" id="6.1.1.16" evidence="2"/>
<name>A0A4T0X0L8_9ASCO</name>
<dbReference type="Gene3D" id="1.20.120.1910">
    <property type="entry name" value="Cysteine-tRNA ligase, C-terminal anti-codon recognition domain"/>
    <property type="match status" value="1"/>
</dbReference>
<sequence length="776" mass="88023">MTTESTAGPSYVPTKWYKPEKPVVSDDAVLKVYNTLTHSKVEFVPIEAGKVKWYSCGPTVYNPSHMGHARNYVSIDINRRILQDYFNYDVEFIQNVTDIDDKIILKARHEWLFDEFVKGCGGSVNDSVVSEIESAIAEYIEKNIGEDFTGQVCDFNKWSEGIDLKEAAVNKPKLPMHIKAVKSAIDAVSNKENMPFDALMNAVKDVVVEKLDSEKGSTVTDHSIFRKCSAYWERQFDEDMKKLNVMPPTVVTRVSEYVPEIVAYVEEIIRRGYAYVTRDGSVYFNTGKFDHSNEHQYAKCQPWSKGDIALVADGEGSLSNAAAGKLSPNDFALWKASKAGEPFWDSPWGPGRPGWHIECSVMGSDFVGDKMDIHSGGIDLAFPHHDNEMAQSEAHFECKQWVNYFLHTGHLHIEGQKMSKSLKNFITIDDALEKYSSRELRMVFALVPWNSPLDFKESLVREGRSVCATLDRFFSKTRALQRERELSITNDNTENGFPKKFLEPERTLYNELSRSKTAVHRALCDNLSTAIAIRALLELVNASNVYLAQRSDESGSVRVDLLAEVTRYITRMLSVFGFRVRDDKMGWIEEGEGKDSSESHSREAIAMPFVQILSGFRDAVRTAAMNSESFEELKRVIMERCDRVRDDELLSVGVAVDDRKDGSGALIKFLTAAEKRELEAQQQERARERANKAERAERARLAREREEAERRERARVPPEMLFQDKSLYGSWDSDGLPLTDASGVELSKSSRKKLAKQLAAHKKLHEAFKKEEENTK</sequence>
<evidence type="ECO:0000256" key="9">
    <source>
        <dbReference type="ARBA" id="ARBA00023146"/>
    </source>
</evidence>
<keyword evidence="3" id="KW-0436">Ligase</keyword>
<evidence type="ECO:0000256" key="1">
    <source>
        <dbReference type="ARBA" id="ARBA00001947"/>
    </source>
</evidence>
<comment type="cofactor">
    <cofactor evidence="1">
        <name>Zn(2+)</name>
        <dbReference type="ChEBI" id="CHEBI:29105"/>
    </cofactor>
</comment>